<accession>A0A7S4QWE0</accession>
<protein>
    <recommendedName>
        <fullName evidence="4">Transmembrane protein</fullName>
    </recommendedName>
</protein>
<dbReference type="EMBL" id="HBNS01009950">
    <property type="protein sequence ID" value="CAE4594073.1"/>
    <property type="molecule type" value="Transcribed_RNA"/>
</dbReference>
<proteinExistence type="predicted"/>
<feature type="region of interest" description="Disordered" evidence="1">
    <location>
        <begin position="15"/>
        <end position="40"/>
    </location>
</feature>
<keyword evidence="2" id="KW-0812">Transmembrane</keyword>
<evidence type="ECO:0000313" key="3">
    <source>
        <dbReference type="EMBL" id="CAE4594073.1"/>
    </source>
</evidence>
<evidence type="ECO:0008006" key="4">
    <source>
        <dbReference type="Google" id="ProtNLM"/>
    </source>
</evidence>
<keyword evidence="2" id="KW-0472">Membrane</keyword>
<feature type="transmembrane region" description="Helical" evidence="2">
    <location>
        <begin position="66"/>
        <end position="89"/>
    </location>
</feature>
<evidence type="ECO:0000256" key="1">
    <source>
        <dbReference type="SAM" id="MobiDB-lite"/>
    </source>
</evidence>
<reference evidence="3" key="1">
    <citation type="submission" date="2021-01" db="EMBL/GenBank/DDBJ databases">
        <authorList>
            <person name="Corre E."/>
            <person name="Pelletier E."/>
            <person name="Niang G."/>
            <person name="Scheremetjew M."/>
            <person name="Finn R."/>
            <person name="Kale V."/>
            <person name="Holt S."/>
            <person name="Cochrane G."/>
            <person name="Meng A."/>
            <person name="Brown T."/>
            <person name="Cohen L."/>
        </authorList>
    </citation>
    <scope>NUCLEOTIDE SEQUENCE</scope>
    <source>
        <strain evidence="3">GSO104</strain>
    </source>
</reference>
<sequence length="169" mass="19324">VNHNKLNTSIKVRERNMTTSTLRKRKQQKQDGDDKDNNNSAYSKLAKENAEQQNSQNNNQKKSMGLVARLMLFGAFPCAIGALGLIAGYIRRYSKDEEDRKLIEFDDDFVFPFILAIAIVIAVGFQTQGFRSKEVKPLIAWPKLKKRRKIIHKVVNEDGEVISEEVKTK</sequence>
<feature type="transmembrane region" description="Helical" evidence="2">
    <location>
        <begin position="109"/>
        <end position="127"/>
    </location>
</feature>
<keyword evidence="2" id="KW-1133">Transmembrane helix</keyword>
<organism evidence="3">
    <name type="scientific">Ditylum brightwellii</name>
    <dbReference type="NCBI Taxonomy" id="49249"/>
    <lineage>
        <taxon>Eukaryota</taxon>
        <taxon>Sar</taxon>
        <taxon>Stramenopiles</taxon>
        <taxon>Ochrophyta</taxon>
        <taxon>Bacillariophyta</taxon>
        <taxon>Mediophyceae</taxon>
        <taxon>Lithodesmiophycidae</taxon>
        <taxon>Lithodesmiales</taxon>
        <taxon>Lithodesmiaceae</taxon>
        <taxon>Ditylum</taxon>
    </lineage>
</organism>
<evidence type="ECO:0000256" key="2">
    <source>
        <dbReference type="SAM" id="Phobius"/>
    </source>
</evidence>
<name>A0A7S4QWE0_9STRA</name>
<feature type="non-terminal residue" evidence="3">
    <location>
        <position position="1"/>
    </location>
</feature>
<feature type="compositionally biased region" description="Basic and acidic residues" evidence="1">
    <location>
        <begin position="28"/>
        <end position="37"/>
    </location>
</feature>
<gene>
    <name evidence="3" type="ORF">DBRI00130_LOCUS8021</name>
</gene>
<dbReference type="AlphaFoldDB" id="A0A7S4QWE0"/>